<evidence type="ECO:0000313" key="4">
    <source>
        <dbReference type="Proteomes" id="UP000011554"/>
    </source>
</evidence>
<dbReference type="Pfam" id="PF24351">
    <property type="entry name" value="DUF7511"/>
    <property type="match status" value="1"/>
</dbReference>
<dbReference type="EMBL" id="AOIO01000034">
    <property type="protein sequence ID" value="ELY99268.1"/>
    <property type="molecule type" value="Genomic_DNA"/>
</dbReference>
<keyword evidence="4" id="KW-1185">Reference proteome</keyword>
<feature type="region of interest" description="Disordered" evidence="1">
    <location>
        <begin position="1"/>
        <end position="65"/>
    </location>
</feature>
<feature type="compositionally biased region" description="Polar residues" evidence="1">
    <location>
        <begin position="7"/>
        <end position="25"/>
    </location>
</feature>
<reference evidence="3 4" key="1">
    <citation type="journal article" date="2014" name="PLoS Genet.">
        <title>Phylogenetically driven sequencing of extremely halophilic archaea reveals strategies for static and dynamic osmo-response.</title>
        <authorList>
            <person name="Becker E.A."/>
            <person name="Seitzer P.M."/>
            <person name="Tritt A."/>
            <person name="Larsen D."/>
            <person name="Krusor M."/>
            <person name="Yao A.I."/>
            <person name="Wu D."/>
            <person name="Madern D."/>
            <person name="Eisen J.A."/>
            <person name="Darling A.E."/>
            <person name="Facciotti M.T."/>
        </authorList>
    </citation>
    <scope>NUCLEOTIDE SEQUENCE [LARGE SCALE GENOMIC DNA]</scope>
    <source>
        <strain evidence="3 4">DSM 12278</strain>
    </source>
</reference>
<gene>
    <name evidence="3" type="ORF">C481_15495</name>
</gene>
<feature type="compositionally biased region" description="Basic and acidic residues" evidence="1">
    <location>
        <begin position="37"/>
        <end position="60"/>
    </location>
</feature>
<dbReference type="InterPro" id="IPR055933">
    <property type="entry name" value="DUF7511"/>
</dbReference>
<protein>
    <recommendedName>
        <fullName evidence="2">DUF7511 domain-containing protein</fullName>
    </recommendedName>
</protein>
<sequence>MNHDADSWSSDTTVGDEQSTSSTMDDANAPDGELESTDARRSQRQTHDTGPELDHVRIDNGDSPDECAIFPAEAPEEELMSNWIAATQGSFVDLESIR</sequence>
<dbReference type="AlphaFoldDB" id="M0APF9"/>
<comment type="caution">
    <text evidence="3">The sequence shown here is derived from an EMBL/GenBank/DDBJ whole genome shotgun (WGS) entry which is preliminary data.</text>
</comment>
<accession>M0APF9</accession>
<evidence type="ECO:0000259" key="2">
    <source>
        <dbReference type="Pfam" id="PF24351"/>
    </source>
</evidence>
<dbReference type="Proteomes" id="UP000011554">
    <property type="component" value="Unassembled WGS sequence"/>
</dbReference>
<evidence type="ECO:0000256" key="1">
    <source>
        <dbReference type="SAM" id="MobiDB-lite"/>
    </source>
</evidence>
<dbReference type="PATRIC" id="fig|29540.5.peg.3159"/>
<proteinExistence type="predicted"/>
<name>M0APF9_NATA1</name>
<organism evidence="3 4">
    <name type="scientific">Natrialba asiatica (strain ATCC 700177 / DSM 12278 / JCM 9576 / FERM P-10747 / NBRC 102637 / 172P1)</name>
    <dbReference type="NCBI Taxonomy" id="29540"/>
    <lineage>
        <taxon>Archaea</taxon>
        <taxon>Methanobacteriati</taxon>
        <taxon>Methanobacteriota</taxon>
        <taxon>Stenosarchaea group</taxon>
        <taxon>Halobacteria</taxon>
        <taxon>Halobacteriales</taxon>
        <taxon>Natrialbaceae</taxon>
        <taxon>Natrialba</taxon>
    </lineage>
</organism>
<dbReference type="OrthoDB" id="186853at2157"/>
<dbReference type="STRING" id="29540.C481_15495"/>
<evidence type="ECO:0000313" key="3">
    <source>
        <dbReference type="EMBL" id="ELY99268.1"/>
    </source>
</evidence>
<dbReference type="eggNOG" id="arCOG06278">
    <property type="taxonomic scope" value="Archaea"/>
</dbReference>
<feature type="domain" description="DUF7511" evidence="2">
    <location>
        <begin position="52"/>
        <end position="98"/>
    </location>
</feature>